<dbReference type="KEGG" id="bgd:bgla_1g15060"/>
<dbReference type="InterPro" id="IPR020846">
    <property type="entry name" value="MFS_dom"/>
</dbReference>
<feature type="transmembrane region" description="Helical" evidence="6">
    <location>
        <begin position="84"/>
        <end position="102"/>
    </location>
</feature>
<feature type="transmembrane region" description="Helical" evidence="6">
    <location>
        <begin position="337"/>
        <end position="356"/>
    </location>
</feature>
<dbReference type="eggNOG" id="COG2271">
    <property type="taxonomic scope" value="Bacteria"/>
</dbReference>
<keyword evidence="2" id="KW-0813">Transport</keyword>
<feature type="transmembrane region" description="Helical" evidence="6">
    <location>
        <begin position="14"/>
        <end position="32"/>
    </location>
</feature>
<feature type="domain" description="Major facilitator superfamily (MFS) profile" evidence="7">
    <location>
        <begin position="18"/>
        <end position="426"/>
    </location>
</feature>
<dbReference type="Proteomes" id="UP000008316">
    <property type="component" value="Chromosome 1"/>
</dbReference>
<keyword evidence="9" id="KW-1185">Reference proteome</keyword>
<feature type="transmembrane region" description="Helical" evidence="6">
    <location>
        <begin position="278"/>
        <end position="299"/>
    </location>
</feature>
<dbReference type="RefSeq" id="WP_013697505.1">
    <property type="nucleotide sequence ID" value="NC_015381.1"/>
</dbReference>
<dbReference type="PROSITE" id="PS50850">
    <property type="entry name" value="MFS"/>
    <property type="match status" value="1"/>
</dbReference>
<evidence type="ECO:0000259" key="7">
    <source>
        <dbReference type="PROSITE" id="PS50850"/>
    </source>
</evidence>
<feature type="transmembrane region" description="Helical" evidence="6">
    <location>
        <begin position="311"/>
        <end position="331"/>
    </location>
</feature>
<feature type="transmembrane region" description="Helical" evidence="6">
    <location>
        <begin position="145"/>
        <end position="165"/>
    </location>
</feature>
<feature type="transmembrane region" description="Helical" evidence="6">
    <location>
        <begin position="177"/>
        <end position="199"/>
    </location>
</feature>
<dbReference type="InterPro" id="IPR011701">
    <property type="entry name" value="MFS"/>
</dbReference>
<evidence type="ECO:0000313" key="9">
    <source>
        <dbReference type="Proteomes" id="UP000008316"/>
    </source>
</evidence>
<dbReference type="FunFam" id="1.20.1250.20:FF:000018">
    <property type="entry name" value="MFS transporter permease"/>
    <property type="match status" value="1"/>
</dbReference>
<keyword evidence="5 6" id="KW-0472">Membrane</keyword>
<evidence type="ECO:0000256" key="4">
    <source>
        <dbReference type="ARBA" id="ARBA00022989"/>
    </source>
</evidence>
<feature type="transmembrane region" description="Helical" evidence="6">
    <location>
        <begin position="401"/>
        <end position="422"/>
    </location>
</feature>
<dbReference type="HOGENOM" id="CLU_001265_0_0_4"/>
<evidence type="ECO:0000256" key="1">
    <source>
        <dbReference type="ARBA" id="ARBA00004141"/>
    </source>
</evidence>
<feature type="transmembrane region" description="Helical" evidence="6">
    <location>
        <begin position="52"/>
        <end position="72"/>
    </location>
</feature>
<dbReference type="Gene3D" id="1.20.1250.20">
    <property type="entry name" value="MFS general substrate transporter like domains"/>
    <property type="match status" value="2"/>
</dbReference>
<name>F2LCB3_BURGS</name>
<feature type="transmembrane region" description="Helical" evidence="6">
    <location>
        <begin position="108"/>
        <end position="133"/>
    </location>
</feature>
<dbReference type="PANTHER" id="PTHR43791:SF36">
    <property type="entry name" value="TRANSPORTER, PUTATIVE (AFU_ORTHOLOGUE AFUA_6G08340)-RELATED"/>
    <property type="match status" value="1"/>
</dbReference>
<evidence type="ECO:0000256" key="5">
    <source>
        <dbReference type="ARBA" id="ARBA00023136"/>
    </source>
</evidence>
<evidence type="ECO:0000256" key="2">
    <source>
        <dbReference type="ARBA" id="ARBA00022448"/>
    </source>
</evidence>
<dbReference type="InterPro" id="IPR036259">
    <property type="entry name" value="MFS_trans_sf"/>
</dbReference>
<dbReference type="GO" id="GO:0022857">
    <property type="term" value="F:transmembrane transporter activity"/>
    <property type="evidence" value="ECO:0007669"/>
    <property type="project" value="InterPro"/>
</dbReference>
<dbReference type="GO" id="GO:0016020">
    <property type="term" value="C:membrane"/>
    <property type="evidence" value="ECO:0007669"/>
    <property type="project" value="UniProtKB-SubCell"/>
</dbReference>
<gene>
    <name evidence="8" type="ordered locus">bgla_1g15060</name>
</gene>
<feature type="transmembrane region" description="Helical" evidence="6">
    <location>
        <begin position="245"/>
        <end position="266"/>
    </location>
</feature>
<dbReference type="PANTHER" id="PTHR43791">
    <property type="entry name" value="PERMEASE-RELATED"/>
    <property type="match status" value="1"/>
</dbReference>
<evidence type="ECO:0000256" key="6">
    <source>
        <dbReference type="SAM" id="Phobius"/>
    </source>
</evidence>
<dbReference type="EMBL" id="CP002599">
    <property type="protein sequence ID" value="AEA60165.1"/>
    <property type="molecule type" value="Genomic_DNA"/>
</dbReference>
<reference evidence="8 9" key="1">
    <citation type="journal article" date="2011" name="J. Bacteriol.">
        <title>Complete genome sequence of Burkholderia gladioli BSR3.</title>
        <authorList>
            <person name="Seo Y.S."/>
            <person name="Lim J."/>
            <person name="Choi B.S."/>
            <person name="Kim H."/>
            <person name="Goo E."/>
            <person name="Lee B."/>
            <person name="Lim J.S."/>
            <person name="Choi I.Y."/>
            <person name="Moon J.S."/>
            <person name="Kim J."/>
            <person name="Hwang I."/>
        </authorList>
    </citation>
    <scope>NUCLEOTIDE SEQUENCE [LARGE SCALE GENOMIC DNA]</scope>
    <source>
        <strain evidence="8 9">BSR3</strain>
    </source>
</reference>
<protein>
    <recommendedName>
        <fullName evidence="7">Major facilitator superfamily (MFS) profile domain-containing protein</fullName>
    </recommendedName>
</protein>
<dbReference type="Pfam" id="PF07690">
    <property type="entry name" value="MFS_1"/>
    <property type="match status" value="2"/>
</dbReference>
<evidence type="ECO:0000256" key="3">
    <source>
        <dbReference type="ARBA" id="ARBA00022692"/>
    </source>
</evidence>
<feature type="transmembrane region" description="Helical" evidence="6">
    <location>
        <begin position="368"/>
        <end position="389"/>
    </location>
</feature>
<dbReference type="CDD" id="cd17319">
    <property type="entry name" value="MFS_ExuT_GudP_like"/>
    <property type="match status" value="1"/>
</dbReference>
<comment type="subcellular location">
    <subcellularLocation>
        <location evidence="1">Membrane</location>
        <topology evidence="1">Multi-pass membrane protein</topology>
    </subcellularLocation>
</comment>
<keyword evidence="4 6" id="KW-1133">Transmembrane helix</keyword>
<accession>F2LCB3</accession>
<proteinExistence type="predicted"/>
<keyword evidence="3 6" id="KW-0812">Transmembrane</keyword>
<dbReference type="SUPFAM" id="SSF103473">
    <property type="entry name" value="MFS general substrate transporter"/>
    <property type="match status" value="1"/>
</dbReference>
<dbReference type="AlphaFoldDB" id="F2LCB3"/>
<evidence type="ECO:0000313" key="8">
    <source>
        <dbReference type="EMBL" id="AEA60165.1"/>
    </source>
</evidence>
<sequence>MDTSVTTQQVFRKIALRITPFLFLCYILNFIDRVNIGFAKLQFLHDLGMSEAVFGAATGFFFVAYAAFELPSNLMLAKAGARATLMRIMVLWGLATVAQVFVQGPNSLYVLRFLLGAAEAGFFPGIILYLSYWFPDARRARINSILLLAVPIAGMTGGPLSGIIMSSMNDLGGLRGWQWLFIVEGVPALILGLLAPLMLSNRPEQAAWLSDAERRLVASELAASHPSTGEHASGELREIFRNPRFIGLAAIYFCVYVGLVGVTFWTPSIMKASGITSISMIGWLAGLISVVTMIGNLAIGFSSDRRLERRWHVGGCLLATAVSLAALRYAVGHTVATVALLAIAQTAMFTVPIVFWTIPAKLFQGRQAAGGIALISTVGSLGGTFASWLVGTMTAHSGTPYNGMVVVAAFLIGGAALLLRLVPRQDRLDRDSLNLSVHWRFERDSSYRSESAVLIVARDSIHVATRPNIRTRSDFSVLPFSIFGEPIDRTQ</sequence>
<organism evidence="8 9">
    <name type="scientific">Burkholderia gladioli (strain BSR3)</name>
    <dbReference type="NCBI Taxonomy" id="999541"/>
    <lineage>
        <taxon>Bacteria</taxon>
        <taxon>Pseudomonadati</taxon>
        <taxon>Pseudomonadota</taxon>
        <taxon>Betaproteobacteria</taxon>
        <taxon>Burkholderiales</taxon>
        <taxon>Burkholderiaceae</taxon>
        <taxon>Burkholderia</taxon>
    </lineage>
</organism>